<keyword evidence="1" id="KW-0472">Membrane</keyword>
<keyword evidence="3" id="KW-1185">Reference proteome</keyword>
<organism evidence="2 3">
    <name type="scientific">Microthlaspi erraticum</name>
    <dbReference type="NCBI Taxonomy" id="1685480"/>
    <lineage>
        <taxon>Eukaryota</taxon>
        <taxon>Viridiplantae</taxon>
        <taxon>Streptophyta</taxon>
        <taxon>Embryophyta</taxon>
        <taxon>Tracheophyta</taxon>
        <taxon>Spermatophyta</taxon>
        <taxon>Magnoliopsida</taxon>
        <taxon>eudicotyledons</taxon>
        <taxon>Gunneridae</taxon>
        <taxon>Pentapetalae</taxon>
        <taxon>rosids</taxon>
        <taxon>malvids</taxon>
        <taxon>Brassicales</taxon>
        <taxon>Brassicaceae</taxon>
        <taxon>Coluteocarpeae</taxon>
        <taxon>Microthlaspi</taxon>
    </lineage>
</organism>
<evidence type="ECO:0000313" key="3">
    <source>
        <dbReference type="Proteomes" id="UP000467841"/>
    </source>
</evidence>
<keyword evidence="1" id="KW-0812">Transmembrane</keyword>
<gene>
    <name evidence="2" type="ORF">MERR_LOCUS16782</name>
</gene>
<evidence type="ECO:0000256" key="1">
    <source>
        <dbReference type="SAM" id="Phobius"/>
    </source>
</evidence>
<proteinExistence type="predicted"/>
<comment type="caution">
    <text evidence="2">The sequence shown here is derived from an EMBL/GenBank/DDBJ whole genome shotgun (WGS) entry which is preliminary data.</text>
</comment>
<accession>A0A6D2IWQ7</accession>
<dbReference type="Proteomes" id="UP000467841">
    <property type="component" value="Unassembled WGS sequence"/>
</dbReference>
<protein>
    <submittedName>
        <fullName evidence="2">Uncharacterized protein</fullName>
    </submittedName>
</protein>
<sequence length="147" mass="15836">MKATTIVIRKGQREKGISRSDFAHFTISGETTAKMDEQNDAGAGGDSSLFDGSAHWWWAMGSGAQIMWGVRCIRRGYAGDMRLMPLKAFGVASLFVGAIATTSVAFLSASGIHTVQDAIDLGECIRTNMGIHPQIPKKQITETDDLS</sequence>
<dbReference type="PANTHER" id="PTHR37744:SF1">
    <property type="entry name" value="STAR LIPID TRANSFER-LIKE PROTEIN"/>
    <property type="match status" value="1"/>
</dbReference>
<keyword evidence="1" id="KW-1133">Transmembrane helix</keyword>
<reference evidence="2" key="1">
    <citation type="submission" date="2020-01" db="EMBL/GenBank/DDBJ databases">
        <authorList>
            <person name="Mishra B."/>
        </authorList>
    </citation>
    <scope>NUCLEOTIDE SEQUENCE [LARGE SCALE GENOMIC DNA]</scope>
</reference>
<name>A0A6D2IWQ7_9BRAS</name>
<dbReference type="EMBL" id="CACVBM020001084">
    <property type="protein sequence ID" value="CAA7029547.1"/>
    <property type="molecule type" value="Genomic_DNA"/>
</dbReference>
<dbReference type="AlphaFoldDB" id="A0A6D2IWQ7"/>
<evidence type="ECO:0000313" key="2">
    <source>
        <dbReference type="EMBL" id="CAA7029547.1"/>
    </source>
</evidence>
<dbReference type="OrthoDB" id="1905234at2759"/>
<dbReference type="PANTHER" id="PTHR37744">
    <property type="entry name" value="STAR LIPID TRANSFER-LIKE PROTEIN"/>
    <property type="match status" value="1"/>
</dbReference>
<feature type="transmembrane region" description="Helical" evidence="1">
    <location>
        <begin position="86"/>
        <end position="107"/>
    </location>
</feature>